<protein>
    <submittedName>
        <fullName evidence="3">Class I SAM-dependent methyltransferase</fullName>
    </submittedName>
</protein>
<accession>A0ABS1NC81</accession>
<proteinExistence type="predicted"/>
<keyword evidence="3" id="KW-0808">Transferase</keyword>
<dbReference type="Pfam" id="PF13649">
    <property type="entry name" value="Methyltransf_25"/>
    <property type="match status" value="1"/>
</dbReference>
<gene>
    <name evidence="3" type="ORF">JK363_12835</name>
</gene>
<dbReference type="RefSeq" id="WP_201875067.1">
    <property type="nucleotide sequence ID" value="NZ_JAERRF010000006.1"/>
</dbReference>
<sequence length="71" mass="7074">MDLGCGEGGGAVRLARRGRHVTAVDISQVALDRAAVHTAPRLMSTCAGTPSPSEVPPAGGRPAAPARCTAP</sequence>
<evidence type="ECO:0000313" key="3">
    <source>
        <dbReference type="EMBL" id="MBL1097552.1"/>
    </source>
</evidence>
<organism evidence="3 4">
    <name type="scientific">Streptomyces coffeae</name>
    <dbReference type="NCBI Taxonomy" id="621382"/>
    <lineage>
        <taxon>Bacteria</taxon>
        <taxon>Bacillati</taxon>
        <taxon>Actinomycetota</taxon>
        <taxon>Actinomycetes</taxon>
        <taxon>Kitasatosporales</taxon>
        <taxon>Streptomycetaceae</taxon>
        <taxon>Streptomyces</taxon>
    </lineage>
</organism>
<keyword evidence="3" id="KW-0489">Methyltransferase</keyword>
<evidence type="ECO:0000256" key="1">
    <source>
        <dbReference type="SAM" id="MobiDB-lite"/>
    </source>
</evidence>
<evidence type="ECO:0000313" key="4">
    <source>
        <dbReference type="Proteomes" id="UP000634229"/>
    </source>
</evidence>
<dbReference type="InterPro" id="IPR041698">
    <property type="entry name" value="Methyltransf_25"/>
</dbReference>
<feature type="domain" description="Methyltransferase" evidence="2">
    <location>
        <begin position="1"/>
        <end position="38"/>
    </location>
</feature>
<keyword evidence="4" id="KW-1185">Reference proteome</keyword>
<dbReference type="GO" id="GO:0008168">
    <property type="term" value="F:methyltransferase activity"/>
    <property type="evidence" value="ECO:0007669"/>
    <property type="project" value="UniProtKB-KW"/>
</dbReference>
<dbReference type="CDD" id="cd02440">
    <property type="entry name" value="AdoMet_MTases"/>
    <property type="match status" value="1"/>
</dbReference>
<dbReference type="EMBL" id="JAERRF010000006">
    <property type="protein sequence ID" value="MBL1097552.1"/>
    <property type="molecule type" value="Genomic_DNA"/>
</dbReference>
<dbReference type="SUPFAM" id="SSF53335">
    <property type="entry name" value="S-adenosyl-L-methionine-dependent methyltransferases"/>
    <property type="match status" value="1"/>
</dbReference>
<name>A0ABS1NC81_9ACTN</name>
<dbReference type="Proteomes" id="UP000634229">
    <property type="component" value="Unassembled WGS sequence"/>
</dbReference>
<dbReference type="InterPro" id="IPR029063">
    <property type="entry name" value="SAM-dependent_MTases_sf"/>
</dbReference>
<reference evidence="3 4" key="1">
    <citation type="submission" date="2021-01" db="EMBL/GenBank/DDBJ databases">
        <title>WGS of actinomycetes isolated from Thailand.</title>
        <authorList>
            <person name="Thawai C."/>
        </authorList>
    </citation>
    <scope>NUCLEOTIDE SEQUENCE [LARGE SCALE GENOMIC DNA]</scope>
    <source>
        <strain evidence="3 4">CA1R205</strain>
    </source>
</reference>
<comment type="caution">
    <text evidence="3">The sequence shown here is derived from an EMBL/GenBank/DDBJ whole genome shotgun (WGS) entry which is preliminary data.</text>
</comment>
<dbReference type="GO" id="GO:0032259">
    <property type="term" value="P:methylation"/>
    <property type="evidence" value="ECO:0007669"/>
    <property type="project" value="UniProtKB-KW"/>
</dbReference>
<evidence type="ECO:0000259" key="2">
    <source>
        <dbReference type="Pfam" id="PF13649"/>
    </source>
</evidence>
<feature type="region of interest" description="Disordered" evidence="1">
    <location>
        <begin position="45"/>
        <end position="71"/>
    </location>
</feature>
<dbReference type="Gene3D" id="3.40.50.150">
    <property type="entry name" value="Vaccinia Virus protein VP39"/>
    <property type="match status" value="1"/>
</dbReference>
<feature type="compositionally biased region" description="Low complexity" evidence="1">
    <location>
        <begin position="56"/>
        <end position="71"/>
    </location>
</feature>